<proteinExistence type="inferred from homology"/>
<evidence type="ECO:0000256" key="3">
    <source>
        <dbReference type="ARBA" id="ARBA00022448"/>
    </source>
</evidence>
<gene>
    <name evidence="9" type="ORF">RS030_4687</name>
</gene>
<dbReference type="InterPro" id="IPR036259">
    <property type="entry name" value="MFS_trans_sf"/>
</dbReference>
<comment type="similarity">
    <text evidence="2">Belongs to the SLC43A transporter (TC 2.A.1.44) family.</text>
</comment>
<keyword evidence="5" id="KW-0029">Amino-acid transport</keyword>
<evidence type="ECO:0000256" key="2">
    <source>
        <dbReference type="ARBA" id="ARBA00006595"/>
    </source>
</evidence>
<feature type="transmembrane region" description="Helical" evidence="8">
    <location>
        <begin position="365"/>
        <end position="386"/>
    </location>
</feature>
<dbReference type="EMBL" id="JAWDEY010000032">
    <property type="protein sequence ID" value="KAK6588447.1"/>
    <property type="molecule type" value="Genomic_DNA"/>
</dbReference>
<feature type="transmembrane region" description="Helical" evidence="8">
    <location>
        <begin position="426"/>
        <end position="448"/>
    </location>
</feature>
<feature type="transmembrane region" description="Helical" evidence="8">
    <location>
        <begin position="145"/>
        <end position="168"/>
    </location>
</feature>
<dbReference type="AlphaFoldDB" id="A0AAV9XX36"/>
<organism evidence="9 10">
    <name type="scientific">Cryptosporidium xiaoi</name>
    <dbReference type="NCBI Taxonomy" id="659607"/>
    <lineage>
        <taxon>Eukaryota</taxon>
        <taxon>Sar</taxon>
        <taxon>Alveolata</taxon>
        <taxon>Apicomplexa</taxon>
        <taxon>Conoidasida</taxon>
        <taxon>Coccidia</taxon>
        <taxon>Eucoccidiorida</taxon>
        <taxon>Eimeriorina</taxon>
        <taxon>Cryptosporidiidae</taxon>
        <taxon>Cryptosporidium</taxon>
    </lineage>
</organism>
<reference evidence="9 10" key="1">
    <citation type="submission" date="2023-10" db="EMBL/GenBank/DDBJ databases">
        <title>Comparative genomics analysis reveals potential genetic determinants of host preference in Cryptosporidium xiaoi.</title>
        <authorList>
            <person name="Xiao L."/>
            <person name="Li J."/>
        </authorList>
    </citation>
    <scope>NUCLEOTIDE SEQUENCE [LARGE SCALE GENOMIC DNA]</scope>
    <source>
        <strain evidence="9 10">52996</strain>
    </source>
</reference>
<accession>A0AAV9XX36</accession>
<feature type="transmembrane region" description="Helical" evidence="8">
    <location>
        <begin position="85"/>
        <end position="105"/>
    </location>
</feature>
<comment type="caution">
    <text evidence="9">The sequence shown here is derived from an EMBL/GenBank/DDBJ whole genome shotgun (WGS) entry which is preliminary data.</text>
</comment>
<evidence type="ECO:0000256" key="8">
    <source>
        <dbReference type="SAM" id="Phobius"/>
    </source>
</evidence>
<feature type="transmembrane region" description="Helical" evidence="8">
    <location>
        <begin position="342"/>
        <end position="359"/>
    </location>
</feature>
<evidence type="ECO:0000256" key="4">
    <source>
        <dbReference type="ARBA" id="ARBA00022692"/>
    </source>
</evidence>
<keyword evidence="7 8" id="KW-0472">Membrane</keyword>
<dbReference type="SUPFAM" id="SSF103473">
    <property type="entry name" value="MFS general substrate transporter"/>
    <property type="match status" value="1"/>
</dbReference>
<dbReference type="GO" id="GO:0006865">
    <property type="term" value="P:amino acid transport"/>
    <property type="evidence" value="ECO:0007669"/>
    <property type="project" value="UniProtKB-KW"/>
</dbReference>
<evidence type="ECO:0000256" key="1">
    <source>
        <dbReference type="ARBA" id="ARBA00004141"/>
    </source>
</evidence>
<keyword evidence="3" id="KW-0813">Transport</keyword>
<dbReference type="Proteomes" id="UP001311799">
    <property type="component" value="Unassembled WGS sequence"/>
</dbReference>
<evidence type="ECO:0000256" key="7">
    <source>
        <dbReference type="ARBA" id="ARBA00023136"/>
    </source>
</evidence>
<sequence>MVEEKKDRASPPLVKNMKQITPYGINRYVLLTIYCVFCCLTTSAIQQSICIRFIMIKLGAYEWLCDQNQYELLPSGAKCKAQDNYITSCWTAGIIAPNIVLSILGGGKLFDMIGPKLTGLIGQLMFIFGILMLCISNSSLPLYPLGFILIGLPQGPIFNSVVSITNLFPKHENQIISILSTMGDLSAFVFYIIYHLHNYSGISLRTILSIYSILICGTLAIVAIVLIPRNSFEKVSSMNNDINSDSQSESLNYTPSLHYKPLKEQLCSSFFILLLPYFTLTVFRSDSIKACLDTFLFETGNVDITLVRTQMTIFSTLQCFSFLFSLANGFIMDKIGVSRGILLQNTLGITVSFLFLFNLPHYVRIISFFIFFTYSSCIYSTAYCYLTECFGFSNINFLMALTTAPAGFIYMTIPLMYSSLSPSKYFYFHLFYVIASFIMFITPINLLVNDPKKDKTQESDASLIQEKA</sequence>
<evidence type="ECO:0000313" key="9">
    <source>
        <dbReference type="EMBL" id="KAK6588447.1"/>
    </source>
</evidence>
<feature type="transmembrane region" description="Helical" evidence="8">
    <location>
        <begin position="311"/>
        <end position="330"/>
    </location>
</feature>
<comment type="subcellular location">
    <subcellularLocation>
        <location evidence="1">Membrane</location>
        <topology evidence="1">Multi-pass membrane protein</topology>
    </subcellularLocation>
</comment>
<dbReference type="PANTHER" id="PTHR20772">
    <property type="entry name" value="PROTEIN FMP42"/>
    <property type="match status" value="1"/>
</dbReference>
<evidence type="ECO:0000256" key="6">
    <source>
        <dbReference type="ARBA" id="ARBA00022989"/>
    </source>
</evidence>
<evidence type="ECO:0000256" key="5">
    <source>
        <dbReference type="ARBA" id="ARBA00022970"/>
    </source>
</evidence>
<dbReference type="Gene3D" id="1.20.1250.20">
    <property type="entry name" value="MFS general substrate transporter like domains"/>
    <property type="match status" value="1"/>
</dbReference>
<keyword evidence="10" id="KW-1185">Reference proteome</keyword>
<name>A0AAV9XX36_9CRYT</name>
<feature type="transmembrane region" description="Helical" evidence="8">
    <location>
        <begin position="266"/>
        <end position="283"/>
    </location>
</feature>
<feature type="transmembrane region" description="Helical" evidence="8">
    <location>
        <begin position="175"/>
        <end position="194"/>
    </location>
</feature>
<keyword evidence="6 8" id="KW-1133">Transmembrane helix</keyword>
<evidence type="ECO:0000313" key="10">
    <source>
        <dbReference type="Proteomes" id="UP001311799"/>
    </source>
</evidence>
<keyword evidence="4 8" id="KW-0812">Transmembrane</keyword>
<feature type="transmembrane region" description="Helical" evidence="8">
    <location>
        <begin position="117"/>
        <end position="139"/>
    </location>
</feature>
<feature type="transmembrane region" description="Helical" evidence="8">
    <location>
        <begin position="28"/>
        <end position="54"/>
    </location>
</feature>
<protein>
    <submittedName>
        <fullName evidence="9">Uncharacterized protein</fullName>
    </submittedName>
</protein>
<feature type="transmembrane region" description="Helical" evidence="8">
    <location>
        <begin position="398"/>
        <end position="420"/>
    </location>
</feature>
<dbReference type="InterPro" id="IPR052599">
    <property type="entry name" value="SLC43A_AATransporter"/>
</dbReference>
<dbReference type="GO" id="GO:0016020">
    <property type="term" value="C:membrane"/>
    <property type="evidence" value="ECO:0007669"/>
    <property type="project" value="UniProtKB-SubCell"/>
</dbReference>
<feature type="transmembrane region" description="Helical" evidence="8">
    <location>
        <begin position="206"/>
        <end position="227"/>
    </location>
</feature>
<dbReference type="PANTHER" id="PTHR20772:SF2">
    <property type="entry name" value="PROTEIN FMP42"/>
    <property type="match status" value="1"/>
</dbReference>